<gene>
    <name evidence="9" type="ORF">DIU77_009740</name>
    <name evidence="10" type="ORF">DIU77_05525</name>
</gene>
<dbReference type="GO" id="GO:0005886">
    <property type="term" value="C:plasma membrane"/>
    <property type="evidence" value="ECO:0007669"/>
    <property type="project" value="UniProtKB-SubCell"/>
</dbReference>
<feature type="transmembrane region" description="Helical" evidence="7">
    <location>
        <begin position="74"/>
        <end position="94"/>
    </location>
</feature>
<sequence length="276" mass="30567">MRAHPIRTAVIAALAWLVAFFVLAPYLYMFVTALKPRSEVFTFPQGYLPETWQWSNFVEVWDRIPLFEYLRNTLIIAGLSTVLAVAVALPAAYYTARRRFRGRRAFLLLVLVTQMFAPTALVIGIFREMKVLGLTDTYLALILTNAGFNLAFSIWILHAYFSSIPVELEEAALLDGCGRLAALAKVTLPLAVPGVITAVIFTFIAAWNEFIVALTLTTDADTQPLTVGITSFIGEYQVQWQYLFAASLVAVVPVVVLFAFIERYLVSGLTAGSIKG</sequence>
<feature type="transmembrane region" description="Helical" evidence="7">
    <location>
        <begin position="138"/>
        <end position="161"/>
    </location>
</feature>
<dbReference type="InterPro" id="IPR035906">
    <property type="entry name" value="MetI-like_sf"/>
</dbReference>
<evidence type="ECO:0000256" key="7">
    <source>
        <dbReference type="RuleBase" id="RU363032"/>
    </source>
</evidence>
<evidence type="ECO:0000256" key="4">
    <source>
        <dbReference type="ARBA" id="ARBA00022692"/>
    </source>
</evidence>
<dbReference type="AlphaFoldDB" id="A0A2W4K064"/>
<dbReference type="STRING" id="1111738.GCA_000427905_02626"/>
<evidence type="ECO:0000256" key="3">
    <source>
        <dbReference type="ARBA" id="ARBA00022475"/>
    </source>
</evidence>
<evidence type="ECO:0000259" key="8">
    <source>
        <dbReference type="PROSITE" id="PS50928"/>
    </source>
</evidence>
<evidence type="ECO:0000256" key="1">
    <source>
        <dbReference type="ARBA" id="ARBA00004651"/>
    </source>
</evidence>
<dbReference type="Proteomes" id="UP000249324">
    <property type="component" value="Unassembled WGS sequence"/>
</dbReference>
<protein>
    <submittedName>
        <fullName evidence="10">Carbohydrate ABC transporter permease</fullName>
    </submittedName>
</protein>
<dbReference type="EMBL" id="QGUI02000104">
    <property type="protein sequence ID" value="MFO7192509.1"/>
    <property type="molecule type" value="Genomic_DNA"/>
</dbReference>
<keyword evidence="6 7" id="KW-0472">Membrane</keyword>
<feature type="transmembrane region" description="Helical" evidence="7">
    <location>
        <begin position="240"/>
        <end position="261"/>
    </location>
</feature>
<name>A0A2W4K064_9PSEU</name>
<proteinExistence type="inferred from homology"/>
<dbReference type="PANTHER" id="PTHR32243:SF18">
    <property type="entry name" value="INNER MEMBRANE ABC TRANSPORTER PERMEASE PROTEIN YCJP"/>
    <property type="match status" value="1"/>
</dbReference>
<feature type="domain" description="ABC transmembrane type-1" evidence="8">
    <location>
        <begin position="70"/>
        <end position="261"/>
    </location>
</feature>
<dbReference type="SUPFAM" id="SSF161098">
    <property type="entry name" value="MetI-like"/>
    <property type="match status" value="1"/>
</dbReference>
<dbReference type="Gene3D" id="1.10.3720.10">
    <property type="entry name" value="MetI-like"/>
    <property type="match status" value="1"/>
</dbReference>
<dbReference type="EMBL" id="QGUI01000151">
    <property type="protein sequence ID" value="PZM99567.1"/>
    <property type="molecule type" value="Genomic_DNA"/>
</dbReference>
<keyword evidence="4 7" id="KW-0812">Transmembrane</keyword>
<dbReference type="Pfam" id="PF00528">
    <property type="entry name" value="BPD_transp_1"/>
    <property type="match status" value="1"/>
</dbReference>
<reference evidence="9" key="4">
    <citation type="submission" date="2023-08" db="EMBL/GenBank/DDBJ databases">
        <authorList>
            <person name="Guima S.E.S."/>
            <person name="Martins L.F."/>
            <person name="Silva A.M."/>
            <person name="Setubal J.C."/>
        </authorList>
    </citation>
    <scope>NUCLEOTIDE SEQUENCE</scope>
    <source>
        <strain evidence="9">ZC4RG45</strain>
    </source>
</reference>
<comment type="subcellular location">
    <subcellularLocation>
        <location evidence="1 7">Cell membrane</location>
        <topology evidence="1 7">Multi-pass membrane protein</topology>
    </subcellularLocation>
</comment>
<evidence type="ECO:0000313" key="11">
    <source>
        <dbReference type="Proteomes" id="UP000249324"/>
    </source>
</evidence>
<evidence type="ECO:0000313" key="9">
    <source>
        <dbReference type="EMBL" id="MFO7192509.1"/>
    </source>
</evidence>
<evidence type="ECO:0000313" key="10">
    <source>
        <dbReference type="EMBL" id="PZM99567.1"/>
    </source>
</evidence>
<reference evidence="10" key="1">
    <citation type="submission" date="2018-05" db="EMBL/GenBank/DDBJ databases">
        <authorList>
            <person name="Lanie J.A."/>
            <person name="Ng W.-L."/>
            <person name="Kazmierczak K.M."/>
            <person name="Andrzejewski T.M."/>
            <person name="Davidsen T.M."/>
            <person name="Wayne K.J."/>
            <person name="Tettelin H."/>
            <person name="Glass J.I."/>
            <person name="Rusch D."/>
            <person name="Podicherti R."/>
            <person name="Tsui H.-C.T."/>
            <person name="Winkler M.E."/>
        </authorList>
    </citation>
    <scope>NUCLEOTIDE SEQUENCE</scope>
    <source>
        <strain evidence="10">ZC4RG45</strain>
    </source>
</reference>
<dbReference type="InterPro" id="IPR000515">
    <property type="entry name" value="MetI-like"/>
</dbReference>
<evidence type="ECO:0000256" key="5">
    <source>
        <dbReference type="ARBA" id="ARBA00022989"/>
    </source>
</evidence>
<keyword evidence="2 7" id="KW-0813">Transport</keyword>
<reference evidence="9" key="2">
    <citation type="submission" date="2018-05" db="EMBL/GenBank/DDBJ databases">
        <authorList>
            <person name="Moura L."/>
            <person name="Setubal J.C."/>
        </authorList>
    </citation>
    <scope>NUCLEOTIDE SEQUENCE</scope>
    <source>
        <strain evidence="9">ZC4RG45</strain>
    </source>
</reference>
<feature type="transmembrane region" description="Helical" evidence="7">
    <location>
        <begin position="182"/>
        <end position="207"/>
    </location>
</feature>
<keyword evidence="5 7" id="KW-1133">Transmembrane helix</keyword>
<feature type="transmembrane region" description="Helical" evidence="7">
    <location>
        <begin position="106"/>
        <end position="126"/>
    </location>
</feature>
<organism evidence="10">
    <name type="scientific">Thermocrispum agreste</name>
    <dbReference type="NCBI Taxonomy" id="37925"/>
    <lineage>
        <taxon>Bacteria</taxon>
        <taxon>Bacillati</taxon>
        <taxon>Actinomycetota</taxon>
        <taxon>Actinomycetes</taxon>
        <taxon>Pseudonocardiales</taxon>
        <taxon>Pseudonocardiaceae</taxon>
        <taxon>Thermocrispum</taxon>
    </lineage>
</organism>
<dbReference type="PROSITE" id="PS50928">
    <property type="entry name" value="ABC_TM1"/>
    <property type="match status" value="1"/>
</dbReference>
<comment type="similarity">
    <text evidence="7">Belongs to the binding-protein-dependent transport system permease family.</text>
</comment>
<dbReference type="InterPro" id="IPR050901">
    <property type="entry name" value="BP-dep_ABC_trans_perm"/>
</dbReference>
<feature type="transmembrane region" description="Helical" evidence="7">
    <location>
        <begin position="9"/>
        <end position="31"/>
    </location>
</feature>
<reference evidence="9 11" key="3">
    <citation type="journal article" date="2021" name="BMC Genomics">
        <title>Genome-resolved metagenome and metatranscriptome analyses of thermophilic composting reveal key bacterial players and their metabolic interactions.</title>
        <authorList>
            <person name="Braga L.P.P."/>
            <person name="Pereira R.V."/>
            <person name="Martins L.F."/>
            <person name="Moura L.M.S."/>
            <person name="Sanchez F.B."/>
            <person name="Patane J.S.L."/>
            <person name="da Silva A.M."/>
            <person name="Setubal J.C."/>
        </authorList>
    </citation>
    <scope>NUCLEOTIDE SEQUENCE [LARGE SCALE GENOMIC DNA]</scope>
    <source>
        <strain evidence="9">ZC4RG45</strain>
    </source>
</reference>
<keyword evidence="3" id="KW-1003">Cell membrane</keyword>
<comment type="caution">
    <text evidence="10">The sequence shown here is derived from an EMBL/GenBank/DDBJ whole genome shotgun (WGS) entry which is preliminary data.</text>
</comment>
<dbReference type="CDD" id="cd06261">
    <property type="entry name" value="TM_PBP2"/>
    <property type="match status" value="1"/>
</dbReference>
<evidence type="ECO:0000256" key="2">
    <source>
        <dbReference type="ARBA" id="ARBA00022448"/>
    </source>
</evidence>
<dbReference type="GO" id="GO:0055085">
    <property type="term" value="P:transmembrane transport"/>
    <property type="evidence" value="ECO:0007669"/>
    <property type="project" value="InterPro"/>
</dbReference>
<accession>A0A2W4K064</accession>
<evidence type="ECO:0000256" key="6">
    <source>
        <dbReference type="ARBA" id="ARBA00023136"/>
    </source>
</evidence>
<dbReference type="PANTHER" id="PTHR32243">
    <property type="entry name" value="MALTOSE TRANSPORT SYSTEM PERMEASE-RELATED"/>
    <property type="match status" value="1"/>
</dbReference>